<keyword evidence="3" id="KW-1133">Transmembrane helix</keyword>
<reference evidence="7 8" key="1">
    <citation type="journal article" date="2019" name="Sci. Rep.">
        <title>Comparative genomics of chytrid fungi reveal insights into the obligate biotrophic and pathogenic lifestyle of Synchytrium endobioticum.</title>
        <authorList>
            <person name="van de Vossenberg B.T.L.H."/>
            <person name="Warris S."/>
            <person name="Nguyen H.D.T."/>
            <person name="van Gent-Pelzer M.P.E."/>
            <person name="Joly D.L."/>
            <person name="van de Geest H.C."/>
            <person name="Bonants P.J.M."/>
            <person name="Smith D.S."/>
            <person name="Levesque C.A."/>
            <person name="van der Lee T.A.J."/>
        </authorList>
    </citation>
    <scope>NUCLEOTIDE SEQUENCE [LARGE SCALE GENOMIC DNA]</scope>
    <source>
        <strain evidence="7 8">CBS 675.73</strain>
    </source>
</reference>
<evidence type="ECO:0000256" key="5">
    <source>
        <dbReference type="ARBA" id="ARBA00023242"/>
    </source>
</evidence>
<evidence type="ECO:0000256" key="1">
    <source>
        <dbReference type="ARBA" id="ARBA00007387"/>
    </source>
</evidence>
<dbReference type="OrthoDB" id="77878at2759"/>
<keyword evidence="8" id="KW-1185">Reference proteome</keyword>
<comment type="caution">
    <text evidence="7">The sequence shown here is derived from an EMBL/GenBank/DDBJ whole genome shotgun (WGS) entry which is preliminary data.</text>
</comment>
<evidence type="ECO:0000256" key="6">
    <source>
        <dbReference type="ARBA" id="ARBA00034303"/>
    </source>
</evidence>
<dbReference type="Proteomes" id="UP000320333">
    <property type="component" value="Unassembled WGS sequence"/>
</dbReference>
<comment type="subcellular location">
    <subcellularLocation>
        <location evidence="6">Nucleus outer membrane</location>
        <topology evidence="6">Single-pass membrane protein</topology>
    </subcellularLocation>
</comment>
<gene>
    <name evidence="7" type="ORF">CcCBS67573_g09655</name>
</gene>
<dbReference type="EMBL" id="QEAP01000931">
    <property type="protein sequence ID" value="TPX53766.1"/>
    <property type="molecule type" value="Genomic_DNA"/>
</dbReference>
<proteinExistence type="inferred from homology"/>
<protein>
    <submittedName>
        <fullName evidence="7">Uncharacterized protein</fullName>
    </submittedName>
</protein>
<evidence type="ECO:0000313" key="8">
    <source>
        <dbReference type="Proteomes" id="UP000320333"/>
    </source>
</evidence>
<dbReference type="GO" id="GO:0005640">
    <property type="term" value="C:nuclear outer membrane"/>
    <property type="evidence" value="ECO:0007669"/>
    <property type="project" value="UniProtKB-SubCell"/>
</dbReference>
<evidence type="ECO:0000256" key="2">
    <source>
        <dbReference type="ARBA" id="ARBA00022692"/>
    </source>
</evidence>
<keyword evidence="5" id="KW-0539">Nucleus</keyword>
<dbReference type="SUPFAM" id="SSF53474">
    <property type="entry name" value="alpha/beta-Hydrolases"/>
    <property type="match status" value="1"/>
</dbReference>
<evidence type="ECO:0000313" key="7">
    <source>
        <dbReference type="EMBL" id="TPX53766.1"/>
    </source>
</evidence>
<dbReference type="InterPro" id="IPR008547">
    <property type="entry name" value="DUF829_TMEM53"/>
</dbReference>
<keyword evidence="4" id="KW-0472">Membrane</keyword>
<dbReference type="InterPro" id="IPR029058">
    <property type="entry name" value="AB_hydrolase_fold"/>
</dbReference>
<dbReference type="AlphaFoldDB" id="A0A507DQJ8"/>
<evidence type="ECO:0000256" key="3">
    <source>
        <dbReference type="ARBA" id="ARBA00022989"/>
    </source>
</evidence>
<organism evidence="7 8">
    <name type="scientific">Chytriomyces confervae</name>
    <dbReference type="NCBI Taxonomy" id="246404"/>
    <lineage>
        <taxon>Eukaryota</taxon>
        <taxon>Fungi</taxon>
        <taxon>Fungi incertae sedis</taxon>
        <taxon>Chytridiomycota</taxon>
        <taxon>Chytridiomycota incertae sedis</taxon>
        <taxon>Chytridiomycetes</taxon>
        <taxon>Chytridiales</taxon>
        <taxon>Chytriomycetaceae</taxon>
        <taxon>Chytriomyces</taxon>
    </lineage>
</organism>
<keyword evidence="2" id="KW-0812">Transmembrane</keyword>
<evidence type="ECO:0000256" key="4">
    <source>
        <dbReference type="ARBA" id="ARBA00023136"/>
    </source>
</evidence>
<dbReference type="PANTHER" id="PTHR12265:SF30">
    <property type="entry name" value="TRANSMEMBRANE PROTEIN 53"/>
    <property type="match status" value="1"/>
</dbReference>
<accession>A0A507DQJ8</accession>
<comment type="similarity">
    <text evidence="1">Belongs to the TMEM53 family.</text>
</comment>
<dbReference type="Pfam" id="PF05705">
    <property type="entry name" value="DUF829"/>
    <property type="match status" value="1"/>
</dbReference>
<dbReference type="PANTHER" id="PTHR12265">
    <property type="entry name" value="TRANSMEMBRANE PROTEIN 53"/>
    <property type="match status" value="1"/>
</dbReference>
<sequence>MPIATENTPVGSTATKTIPAQVRNSDVAIVFGWMGGQLRHNEKYARHFVERGLVTFIVECEGTVVQQQKKHVLPLNAFDALIDELQTLGVISTKTGESVNKAILHISSNGGCMKLRHLLLCLTSKGLVLNTRCVILDSAPGSMMFVNEQVSSLLADPNIAAFMKEEAGVTDFTNHPVTLGAACVVSERNTEGNVRGPRLFLYSDADELVRAKDVQMHAQRCRDEGIRVFEHMFRGSPHVRHAAVFGDEYWAKVDAFIAKL</sequence>
<dbReference type="Gene3D" id="3.40.50.1820">
    <property type="entry name" value="alpha/beta hydrolase"/>
    <property type="match status" value="1"/>
</dbReference>
<name>A0A507DQJ8_9FUNG</name>